<dbReference type="InterPro" id="IPR007451">
    <property type="entry name" value="HflD"/>
</dbReference>
<dbReference type="RefSeq" id="WP_265049404.1">
    <property type="nucleotide sequence ID" value="NZ_CP100390.1"/>
</dbReference>
<dbReference type="Pfam" id="PF04356">
    <property type="entry name" value="DUF489"/>
    <property type="match status" value="1"/>
</dbReference>
<organism evidence="5 6">
    <name type="scientific">Alkalimarinus alittae</name>
    <dbReference type="NCBI Taxonomy" id="2961619"/>
    <lineage>
        <taxon>Bacteria</taxon>
        <taxon>Pseudomonadati</taxon>
        <taxon>Pseudomonadota</taxon>
        <taxon>Gammaproteobacteria</taxon>
        <taxon>Alteromonadales</taxon>
        <taxon>Alteromonadaceae</taxon>
        <taxon>Alkalimarinus</taxon>
    </lineage>
</organism>
<dbReference type="EMBL" id="CP100390">
    <property type="protein sequence ID" value="UZE97931.1"/>
    <property type="molecule type" value="Genomic_DNA"/>
</dbReference>
<dbReference type="PANTHER" id="PTHR38100:SF1">
    <property type="entry name" value="HIGH FREQUENCY LYSOGENIZATION PROTEIN HFLD"/>
    <property type="match status" value="1"/>
</dbReference>
<evidence type="ECO:0000256" key="1">
    <source>
        <dbReference type="ARBA" id="ARBA00022475"/>
    </source>
</evidence>
<dbReference type="InterPro" id="IPR035932">
    <property type="entry name" value="HflD-like_sf"/>
</dbReference>
<dbReference type="PANTHER" id="PTHR38100">
    <property type="entry name" value="HIGH FREQUENCY LYSOGENIZATION PROTEIN HFLD"/>
    <property type="match status" value="1"/>
</dbReference>
<protein>
    <recommendedName>
        <fullName evidence="4">High frequency lysogenization protein HflD homolog</fullName>
    </recommendedName>
</protein>
<evidence type="ECO:0000256" key="4">
    <source>
        <dbReference type="HAMAP-Rule" id="MF_00695"/>
    </source>
</evidence>
<evidence type="ECO:0000313" key="6">
    <source>
        <dbReference type="Proteomes" id="UP001163739"/>
    </source>
</evidence>
<dbReference type="HAMAP" id="MF_00695">
    <property type="entry name" value="HflD_protein"/>
    <property type="match status" value="1"/>
</dbReference>
<name>A0ABY6N731_9ALTE</name>
<comment type="similarity">
    <text evidence="4">Belongs to the HflD family.</text>
</comment>
<dbReference type="NCBIfam" id="NF001246">
    <property type="entry name" value="PRK00218.1-2"/>
    <property type="match status" value="1"/>
</dbReference>
<keyword evidence="3 4" id="KW-0472">Membrane</keyword>
<keyword evidence="6" id="KW-1185">Reference proteome</keyword>
<dbReference type="Proteomes" id="UP001163739">
    <property type="component" value="Chromosome"/>
</dbReference>
<comment type="subcellular location">
    <subcellularLocation>
        <location evidence="4">Cytoplasm</location>
    </subcellularLocation>
    <subcellularLocation>
        <location evidence="4">Cell membrane</location>
        <topology evidence="4">Peripheral membrane protein</topology>
        <orientation evidence="4">Cytoplasmic side</orientation>
    </subcellularLocation>
</comment>
<accession>A0ABY6N731</accession>
<sequence>MIHTIDEQAIALAGVFQAAALVHQIAQTSRYDKPILEASINSLFVTNPETTESVYGGVEGIRLGLETLQQVLLKDPGQKNIEIIRYSLSLIHLESKLRKKPEMLNIISTRIHQASGQADHFSLLHENVIHNLASLYMDTISTFNLRVQVTGKPEYLKISHNAALIRATLLTGIRAAILWRQTGGRRWNLLLKRKSIEASVKQLLSESSTD</sequence>
<keyword evidence="1 4" id="KW-1003">Cell membrane</keyword>
<keyword evidence="2 4" id="KW-0963">Cytoplasm</keyword>
<dbReference type="Gene3D" id="1.10.3890.10">
    <property type="entry name" value="HflD-like"/>
    <property type="match status" value="1"/>
</dbReference>
<proteinExistence type="inferred from homology"/>
<evidence type="ECO:0000313" key="5">
    <source>
        <dbReference type="EMBL" id="UZE97931.1"/>
    </source>
</evidence>
<reference evidence="5" key="1">
    <citation type="submission" date="2022-06" db="EMBL/GenBank/DDBJ databases">
        <title>Alkalimarinus sp. nov., isolated from gut of a Alitta virens.</title>
        <authorList>
            <person name="Yang A.I."/>
            <person name="Shin N.-R."/>
        </authorList>
    </citation>
    <scope>NUCLEOTIDE SEQUENCE</scope>
    <source>
        <strain evidence="5">A2M4</strain>
    </source>
</reference>
<evidence type="ECO:0000256" key="3">
    <source>
        <dbReference type="ARBA" id="ARBA00023136"/>
    </source>
</evidence>
<evidence type="ECO:0000256" key="2">
    <source>
        <dbReference type="ARBA" id="ARBA00022490"/>
    </source>
</evidence>
<gene>
    <name evidence="4 5" type="primary">hflD</name>
    <name evidence="5" type="ORF">NKI27_09420</name>
</gene>
<dbReference type="SUPFAM" id="SSF101322">
    <property type="entry name" value="YcfC-like"/>
    <property type="match status" value="1"/>
</dbReference>